<evidence type="ECO:0000256" key="1">
    <source>
        <dbReference type="ARBA" id="ARBA00023015"/>
    </source>
</evidence>
<protein>
    <submittedName>
        <fullName evidence="5">GntR family transcriptional regulator</fullName>
    </submittedName>
</protein>
<dbReference type="SUPFAM" id="SSF48008">
    <property type="entry name" value="GntR ligand-binding domain-like"/>
    <property type="match status" value="1"/>
</dbReference>
<dbReference type="Gene3D" id="1.10.10.10">
    <property type="entry name" value="Winged helix-like DNA-binding domain superfamily/Winged helix DNA-binding domain"/>
    <property type="match status" value="1"/>
</dbReference>
<evidence type="ECO:0000256" key="2">
    <source>
        <dbReference type="ARBA" id="ARBA00023125"/>
    </source>
</evidence>
<comment type="caution">
    <text evidence="5">The sequence shown here is derived from an EMBL/GenBank/DDBJ whole genome shotgun (WGS) entry which is preliminary data.</text>
</comment>
<dbReference type="InterPro" id="IPR036388">
    <property type="entry name" value="WH-like_DNA-bd_sf"/>
</dbReference>
<accession>A0ABW3LG74</accession>
<evidence type="ECO:0000256" key="3">
    <source>
        <dbReference type="ARBA" id="ARBA00023163"/>
    </source>
</evidence>
<dbReference type="RefSeq" id="WP_390359382.1">
    <property type="nucleotide sequence ID" value="NZ_JBHTKJ010000007.1"/>
</dbReference>
<organism evidence="5 6">
    <name type="scientific">Virgibacillus byunsanensis</name>
    <dbReference type="NCBI Taxonomy" id="570945"/>
    <lineage>
        <taxon>Bacteria</taxon>
        <taxon>Bacillati</taxon>
        <taxon>Bacillota</taxon>
        <taxon>Bacilli</taxon>
        <taxon>Bacillales</taxon>
        <taxon>Bacillaceae</taxon>
        <taxon>Virgibacillus</taxon>
    </lineage>
</organism>
<reference evidence="6" key="1">
    <citation type="journal article" date="2019" name="Int. J. Syst. Evol. Microbiol.">
        <title>The Global Catalogue of Microorganisms (GCM) 10K type strain sequencing project: providing services to taxonomists for standard genome sequencing and annotation.</title>
        <authorList>
            <consortium name="The Broad Institute Genomics Platform"/>
            <consortium name="The Broad Institute Genome Sequencing Center for Infectious Disease"/>
            <person name="Wu L."/>
            <person name="Ma J."/>
        </authorList>
    </citation>
    <scope>NUCLEOTIDE SEQUENCE [LARGE SCALE GENOMIC DNA]</scope>
    <source>
        <strain evidence="6">CCUG 56754</strain>
    </source>
</reference>
<dbReference type="PANTHER" id="PTHR43537">
    <property type="entry name" value="TRANSCRIPTIONAL REGULATOR, GNTR FAMILY"/>
    <property type="match status" value="1"/>
</dbReference>
<evidence type="ECO:0000259" key="4">
    <source>
        <dbReference type="PROSITE" id="PS50949"/>
    </source>
</evidence>
<keyword evidence="3" id="KW-0804">Transcription</keyword>
<dbReference type="CDD" id="cd07377">
    <property type="entry name" value="WHTH_GntR"/>
    <property type="match status" value="1"/>
</dbReference>
<dbReference type="InterPro" id="IPR011711">
    <property type="entry name" value="GntR_C"/>
</dbReference>
<dbReference type="EMBL" id="JBHTKJ010000007">
    <property type="protein sequence ID" value="MFD1037381.1"/>
    <property type="molecule type" value="Genomic_DNA"/>
</dbReference>
<name>A0ABW3LG74_9BACI</name>
<keyword evidence="2" id="KW-0238">DNA-binding</keyword>
<evidence type="ECO:0000313" key="6">
    <source>
        <dbReference type="Proteomes" id="UP001597040"/>
    </source>
</evidence>
<dbReference type="SUPFAM" id="SSF46785">
    <property type="entry name" value="Winged helix' DNA-binding domain"/>
    <property type="match status" value="1"/>
</dbReference>
<dbReference type="InterPro" id="IPR000524">
    <property type="entry name" value="Tscrpt_reg_HTH_GntR"/>
</dbReference>
<keyword evidence="1" id="KW-0805">Transcription regulation</keyword>
<keyword evidence="6" id="KW-1185">Reference proteome</keyword>
<dbReference type="SMART" id="SM00345">
    <property type="entry name" value="HTH_GNTR"/>
    <property type="match status" value="1"/>
</dbReference>
<feature type="domain" description="HTH gntR-type" evidence="4">
    <location>
        <begin position="7"/>
        <end position="74"/>
    </location>
</feature>
<sequence length="216" mass="25291">MAEFDLLTLSQKIAEDIATKIVEGTFKPEDRLIENELTEIYGTSRSPIREALYSLENQGIVERIPRKGVIVKKHTKKEIFDLYDAVYIIQVNILKQSVETLQTEQVNDLYSVLEQMEKAIEKANFEECFLLIEDLQLKIFELPGNTVIIDLYQKLNKRWTTFRYLTLSHPESLIRSMQEYKELVKGLEEKDYKCIEVILEKKKNRGLSILEKIVTE</sequence>
<dbReference type="InterPro" id="IPR008920">
    <property type="entry name" value="TF_FadR/GntR_C"/>
</dbReference>
<dbReference type="PROSITE" id="PS50949">
    <property type="entry name" value="HTH_GNTR"/>
    <property type="match status" value="1"/>
</dbReference>
<proteinExistence type="predicted"/>
<dbReference type="InterPro" id="IPR036390">
    <property type="entry name" value="WH_DNA-bd_sf"/>
</dbReference>
<evidence type="ECO:0000313" key="5">
    <source>
        <dbReference type="EMBL" id="MFD1037381.1"/>
    </source>
</evidence>
<dbReference type="Pfam" id="PF07729">
    <property type="entry name" value="FCD"/>
    <property type="match status" value="1"/>
</dbReference>
<dbReference type="Pfam" id="PF00392">
    <property type="entry name" value="GntR"/>
    <property type="match status" value="1"/>
</dbReference>
<dbReference type="Proteomes" id="UP001597040">
    <property type="component" value="Unassembled WGS sequence"/>
</dbReference>
<dbReference type="PANTHER" id="PTHR43537:SF24">
    <property type="entry name" value="GLUCONATE OPERON TRANSCRIPTIONAL REPRESSOR"/>
    <property type="match status" value="1"/>
</dbReference>
<dbReference type="Gene3D" id="1.20.120.530">
    <property type="entry name" value="GntR ligand-binding domain-like"/>
    <property type="match status" value="1"/>
</dbReference>
<gene>
    <name evidence="5" type="ORF">ACFQ3N_02940</name>
</gene>